<protein>
    <submittedName>
        <fullName evidence="1">Uncharacterized protein</fullName>
    </submittedName>
</protein>
<dbReference type="Ensembl" id="ENSSPAT00000020577.1">
    <property type="protein sequence ID" value="ENSSPAP00000020263.1"/>
    <property type="gene ID" value="ENSSPAG00000015294.1"/>
</dbReference>
<dbReference type="GeneTree" id="ENSGT00940000177351"/>
<proteinExistence type="predicted"/>
<accession>A0A3B5AFN4</accession>
<organism evidence="1">
    <name type="scientific">Stegastes partitus</name>
    <name type="common">bicolor damselfish</name>
    <dbReference type="NCBI Taxonomy" id="144197"/>
    <lineage>
        <taxon>Eukaryota</taxon>
        <taxon>Metazoa</taxon>
        <taxon>Chordata</taxon>
        <taxon>Craniata</taxon>
        <taxon>Vertebrata</taxon>
        <taxon>Euteleostomi</taxon>
        <taxon>Actinopterygii</taxon>
        <taxon>Neopterygii</taxon>
        <taxon>Teleostei</taxon>
        <taxon>Neoteleostei</taxon>
        <taxon>Acanthomorphata</taxon>
        <taxon>Ovalentaria</taxon>
        <taxon>Pomacentridae</taxon>
        <taxon>Stegastes</taxon>
    </lineage>
</organism>
<name>A0A3B5AFN4_9TELE</name>
<dbReference type="STRING" id="144197.ENSSPAP00000020263"/>
<dbReference type="AlphaFoldDB" id="A0A3B5AFN4"/>
<reference evidence="1" key="1">
    <citation type="submission" date="2023-09" db="UniProtKB">
        <authorList>
            <consortium name="Ensembl"/>
        </authorList>
    </citation>
    <scope>IDENTIFICATION</scope>
</reference>
<sequence length="57" mass="6182">MVPRVRFGGGGATVWAGITSQRKTDLFFVDGSVTALTKFHAQSSILASLKKKRTLED</sequence>
<evidence type="ECO:0000313" key="1">
    <source>
        <dbReference type="Ensembl" id="ENSSPAP00000020263.1"/>
    </source>
</evidence>